<name>A0A6P1VRE9_9BACT</name>
<protein>
    <submittedName>
        <fullName evidence="1">Uncharacterized protein</fullName>
    </submittedName>
</protein>
<keyword evidence="2" id="KW-1185">Reference proteome</keyword>
<dbReference type="KEGG" id="senf:GJR95_02350"/>
<accession>A0A6P1VRE9</accession>
<dbReference type="AlphaFoldDB" id="A0A6P1VRE9"/>
<evidence type="ECO:0000313" key="1">
    <source>
        <dbReference type="EMBL" id="QHV93936.1"/>
    </source>
</evidence>
<proteinExistence type="predicted"/>
<organism evidence="1 2">
    <name type="scientific">Spirosoma endbachense</name>
    <dbReference type="NCBI Taxonomy" id="2666025"/>
    <lineage>
        <taxon>Bacteria</taxon>
        <taxon>Pseudomonadati</taxon>
        <taxon>Bacteroidota</taxon>
        <taxon>Cytophagia</taxon>
        <taxon>Cytophagales</taxon>
        <taxon>Cytophagaceae</taxon>
        <taxon>Spirosoma</taxon>
    </lineage>
</organism>
<reference evidence="1 2" key="1">
    <citation type="submission" date="2019-11" db="EMBL/GenBank/DDBJ databases">
        <title>Spirosoma endbachense sp. nov., isolated from a natural salt meadow.</title>
        <authorList>
            <person name="Rojas J."/>
            <person name="Ambika Manirajan B."/>
            <person name="Ratering S."/>
            <person name="Suarez C."/>
            <person name="Geissler-Plaum R."/>
            <person name="Schnell S."/>
        </authorList>
    </citation>
    <scope>NUCLEOTIDE SEQUENCE [LARGE SCALE GENOMIC DNA]</scope>
    <source>
        <strain evidence="1 2">I-24</strain>
    </source>
</reference>
<dbReference type="EMBL" id="CP045997">
    <property type="protein sequence ID" value="QHV93936.1"/>
    <property type="molecule type" value="Genomic_DNA"/>
</dbReference>
<sequence length="89" mass="9470">MSTFTIDFPGTANQFTAKANSAITEKGGLFTGDSTTGNFRIQTGIGAVEGTYQVLEPVSDTQTPIAITITRKPFIVSTNTIKSAITDFF</sequence>
<dbReference type="RefSeq" id="WP_162384356.1">
    <property type="nucleotide sequence ID" value="NZ_CP045997.1"/>
</dbReference>
<gene>
    <name evidence="1" type="ORF">GJR95_02350</name>
</gene>
<dbReference type="Proteomes" id="UP000464577">
    <property type="component" value="Chromosome"/>
</dbReference>
<evidence type="ECO:0000313" key="2">
    <source>
        <dbReference type="Proteomes" id="UP000464577"/>
    </source>
</evidence>